<dbReference type="EMBL" id="JAAARO010000005">
    <property type="protein sequence ID" value="KAF5747657.1"/>
    <property type="molecule type" value="Genomic_DNA"/>
</dbReference>
<gene>
    <name evidence="1" type="ORF">HS088_TW05G00384</name>
</gene>
<dbReference type="InterPro" id="IPR009798">
    <property type="entry name" value="Wun1-like"/>
</dbReference>
<dbReference type="SUPFAM" id="SSF54427">
    <property type="entry name" value="NTF2-like"/>
    <property type="match status" value="1"/>
</dbReference>
<comment type="caution">
    <text evidence="1">The sequence shown here is derived from an EMBL/GenBank/DDBJ whole genome shotgun (WGS) entry which is preliminary data.</text>
</comment>
<protein>
    <recommendedName>
        <fullName evidence="3">Wound-induced protein 1</fullName>
    </recommendedName>
</protein>
<accession>A0A7J7DMW1</accession>
<keyword evidence="2" id="KW-1185">Reference proteome</keyword>
<name>A0A7J7DMW1_TRIWF</name>
<dbReference type="InterPro" id="IPR032710">
    <property type="entry name" value="NTF2-like_dom_sf"/>
</dbReference>
<dbReference type="InParanoid" id="A0A7J7DMW1"/>
<sequence length="156" mass="18109">MATESDLKPKPEMQDKAIVDKLYKALSNVDTQTVTKLVATDLDYWFHGPPNCQHMMRLLTGDSGRTKFRFEPRSIEVVGEYVITEGWEGKNVYWVHVWSLKDGVITQFRDYFNTWLTVMTCINPHSWETGHESHNLWQSQPRDLARRSLPGLLLAI</sequence>
<dbReference type="AlphaFoldDB" id="A0A7J7DMW1"/>
<dbReference type="OrthoDB" id="1922476at2759"/>
<dbReference type="FunCoup" id="A0A7J7DMW1">
    <property type="interactions" value="202"/>
</dbReference>
<reference evidence="1 2" key="1">
    <citation type="journal article" date="2020" name="Nat. Commun.">
        <title>Genome of Tripterygium wilfordii and identification of cytochrome P450 involved in triptolide biosynthesis.</title>
        <authorList>
            <person name="Tu L."/>
            <person name="Su P."/>
            <person name="Zhang Z."/>
            <person name="Gao L."/>
            <person name="Wang J."/>
            <person name="Hu T."/>
            <person name="Zhou J."/>
            <person name="Zhang Y."/>
            <person name="Zhao Y."/>
            <person name="Liu Y."/>
            <person name="Song Y."/>
            <person name="Tong Y."/>
            <person name="Lu Y."/>
            <person name="Yang J."/>
            <person name="Xu C."/>
            <person name="Jia M."/>
            <person name="Peters R.J."/>
            <person name="Huang L."/>
            <person name="Gao W."/>
        </authorList>
    </citation>
    <scope>NUCLEOTIDE SEQUENCE [LARGE SCALE GENOMIC DNA]</scope>
    <source>
        <strain evidence="2">cv. XIE 37</strain>
        <tissue evidence="1">Leaf</tissue>
    </source>
</reference>
<evidence type="ECO:0000313" key="2">
    <source>
        <dbReference type="Proteomes" id="UP000593562"/>
    </source>
</evidence>
<dbReference type="Gene3D" id="3.10.450.50">
    <property type="match status" value="1"/>
</dbReference>
<dbReference type="Proteomes" id="UP000593562">
    <property type="component" value="Unassembled WGS sequence"/>
</dbReference>
<organism evidence="1 2">
    <name type="scientific">Tripterygium wilfordii</name>
    <name type="common">Thunder God vine</name>
    <dbReference type="NCBI Taxonomy" id="458696"/>
    <lineage>
        <taxon>Eukaryota</taxon>
        <taxon>Viridiplantae</taxon>
        <taxon>Streptophyta</taxon>
        <taxon>Embryophyta</taxon>
        <taxon>Tracheophyta</taxon>
        <taxon>Spermatophyta</taxon>
        <taxon>Magnoliopsida</taxon>
        <taxon>eudicotyledons</taxon>
        <taxon>Gunneridae</taxon>
        <taxon>Pentapetalae</taxon>
        <taxon>rosids</taxon>
        <taxon>fabids</taxon>
        <taxon>Celastrales</taxon>
        <taxon>Celastraceae</taxon>
        <taxon>Tripterygium</taxon>
    </lineage>
</organism>
<proteinExistence type="predicted"/>
<dbReference type="PANTHER" id="PTHR33703:SF16">
    <property type="entry name" value="OS05G0342100 PROTEIN"/>
    <property type="match status" value="1"/>
</dbReference>
<dbReference type="Pfam" id="PF07107">
    <property type="entry name" value="WI12"/>
    <property type="match status" value="1"/>
</dbReference>
<evidence type="ECO:0000313" key="1">
    <source>
        <dbReference type="EMBL" id="KAF5747657.1"/>
    </source>
</evidence>
<evidence type="ECO:0008006" key="3">
    <source>
        <dbReference type="Google" id="ProtNLM"/>
    </source>
</evidence>
<dbReference type="PANTHER" id="PTHR33703">
    <property type="entry name" value="OS07G0691300 PROTEIN"/>
    <property type="match status" value="1"/>
</dbReference>